<evidence type="ECO:0000313" key="3">
    <source>
        <dbReference type="Proteomes" id="UP000222191"/>
    </source>
</evidence>
<dbReference type="Pfam" id="PF23140">
    <property type="entry name" value="Gp80"/>
    <property type="match status" value="1"/>
</dbReference>
<dbReference type="InterPro" id="IPR056908">
    <property type="entry name" value="Gp80-like"/>
</dbReference>
<dbReference type="EMBL" id="KX589269">
    <property type="protein sequence ID" value="AOT27300.1"/>
    <property type="molecule type" value="Genomic_DNA"/>
</dbReference>
<accession>A0A1D8EYI5</accession>
<gene>
    <name evidence="2" type="ORF">SEA_FORTUNATO_31</name>
</gene>
<sequence length="235" mass="23999">MASRARRGRPVPPPQPPRPDGAGSAVQAGPVASPTQPAPATTWGARRGTSRTTAFRTRAAARRPPMARPVTRLVAVVPVAPTSAALAVSALREPPVTGHTSRITTVAVGMTAYLANKLLDHVFRNVAYTPPAVVYFRPHIGDPGANGTANGSANTTRYAMSFGVAGASTAGQIALTNFPEHTLNATETITHGSIWDAATGGNCLITGQATVSKGGVSGDIIRLASDIVGITPIAA</sequence>
<reference evidence="3" key="1">
    <citation type="submission" date="2016-07" db="EMBL/GenBank/DDBJ databases">
        <authorList>
            <person name="Edmondson J.L."/>
            <person name="Brown K.M."/>
            <person name="Clay L.G."/>
            <person name="Dean J.R."/>
            <person name="Godwin C.O."/>
            <person name="Hill N.P."/>
            <person name="Jones J."/>
            <person name="Jones M.B."/>
            <person name="Lynch M.K."/>
            <person name="Martin S."/>
            <person name="Roark C.M."/>
            <person name="Rogers R.G."/>
            <person name="Savage M.R."/>
            <person name="Schaal D.L."/>
            <person name="Thomason K.A."/>
            <person name="Woodall A.M."/>
            <person name="Plymale R."/>
            <person name="Reyna N."/>
            <person name="Garlena R.A."/>
            <person name="Russell D.A."/>
            <person name="Pope W.H."/>
            <person name="Jacobs-Sera D."/>
            <person name="Hendrix R.W."/>
            <person name="Hatfull G.F."/>
        </authorList>
    </citation>
    <scope>NUCLEOTIDE SEQUENCE [LARGE SCALE GENOMIC DNA]</scope>
</reference>
<organism evidence="2 3">
    <name type="scientific">Mycobacterium phage Fortunato</name>
    <dbReference type="NCBI Taxonomy" id="1882439"/>
    <lineage>
        <taxon>Viruses</taxon>
        <taxon>Duplodnaviria</taxon>
        <taxon>Heunggongvirae</taxon>
        <taxon>Uroviricota</taxon>
        <taxon>Caudoviricetes</taxon>
        <taxon>Bclasvirinae</taxon>
        <taxon>Coopervirus</taxon>
        <taxon>Coopervirus fortunato</taxon>
    </lineage>
</organism>
<feature type="compositionally biased region" description="Pro residues" evidence="1">
    <location>
        <begin position="10"/>
        <end position="19"/>
    </location>
</feature>
<evidence type="ECO:0000313" key="2">
    <source>
        <dbReference type="EMBL" id="AOT27300.1"/>
    </source>
</evidence>
<feature type="compositionally biased region" description="Low complexity" evidence="1">
    <location>
        <begin position="40"/>
        <end position="51"/>
    </location>
</feature>
<name>A0A1D8EYI5_9CAUD</name>
<keyword evidence="3" id="KW-1185">Reference proteome</keyword>
<protein>
    <submittedName>
        <fullName evidence="2">Minor tail protein</fullName>
    </submittedName>
</protein>
<dbReference type="Proteomes" id="UP000222191">
    <property type="component" value="Segment"/>
</dbReference>
<evidence type="ECO:0000256" key="1">
    <source>
        <dbReference type="SAM" id="MobiDB-lite"/>
    </source>
</evidence>
<feature type="region of interest" description="Disordered" evidence="1">
    <location>
        <begin position="1"/>
        <end position="51"/>
    </location>
</feature>
<proteinExistence type="predicted"/>